<comment type="subcellular location">
    <subcellularLocation>
        <location evidence="1">Cell membrane</location>
        <topology evidence="1">Multi-pass membrane protein</topology>
    </subcellularLocation>
</comment>
<gene>
    <name evidence="10" type="ORF">E0F91_15860</name>
</gene>
<feature type="transmembrane region" description="Helical" evidence="9">
    <location>
        <begin position="196"/>
        <end position="213"/>
    </location>
</feature>
<feature type="transmembrane region" description="Helical" evidence="9">
    <location>
        <begin position="20"/>
        <end position="38"/>
    </location>
</feature>
<accession>A0A4R5CSS3</accession>
<dbReference type="GO" id="GO:0005254">
    <property type="term" value="F:chloride channel activity"/>
    <property type="evidence" value="ECO:0007669"/>
    <property type="project" value="InterPro"/>
</dbReference>
<keyword evidence="11" id="KW-1185">Reference proteome</keyword>
<dbReference type="Pfam" id="PF25539">
    <property type="entry name" value="Bestrophin_2"/>
    <property type="match status" value="1"/>
</dbReference>
<evidence type="ECO:0000256" key="3">
    <source>
        <dbReference type="ARBA" id="ARBA00022475"/>
    </source>
</evidence>
<comment type="similarity">
    <text evidence="8">Belongs to the anion channel-forming bestrophin (TC 1.A.46) family.</text>
</comment>
<protein>
    <recommendedName>
        <fullName evidence="12">Bestrophin</fullName>
    </recommendedName>
</protein>
<evidence type="ECO:0000256" key="5">
    <source>
        <dbReference type="ARBA" id="ARBA00022989"/>
    </source>
</evidence>
<evidence type="ECO:0000313" key="11">
    <source>
        <dbReference type="Proteomes" id="UP000294644"/>
    </source>
</evidence>
<evidence type="ECO:0000313" key="10">
    <source>
        <dbReference type="EMBL" id="TDE00743.1"/>
    </source>
</evidence>
<evidence type="ECO:0000256" key="1">
    <source>
        <dbReference type="ARBA" id="ARBA00004651"/>
    </source>
</evidence>
<keyword evidence="4 9" id="KW-0812">Transmembrane</keyword>
<evidence type="ECO:0008006" key="12">
    <source>
        <dbReference type="Google" id="ProtNLM"/>
    </source>
</evidence>
<evidence type="ECO:0000256" key="6">
    <source>
        <dbReference type="ARBA" id="ARBA00023065"/>
    </source>
</evidence>
<dbReference type="PANTHER" id="PTHR33281:SF19">
    <property type="entry name" value="VOLTAGE-DEPENDENT ANION CHANNEL-FORMING PROTEIN YNEE"/>
    <property type="match status" value="1"/>
</dbReference>
<name>A0A4R5CSS3_9FLAO</name>
<dbReference type="GO" id="GO:0005886">
    <property type="term" value="C:plasma membrane"/>
    <property type="evidence" value="ECO:0007669"/>
    <property type="project" value="UniProtKB-SubCell"/>
</dbReference>
<dbReference type="PANTHER" id="PTHR33281">
    <property type="entry name" value="UPF0187 PROTEIN YNEE"/>
    <property type="match status" value="1"/>
</dbReference>
<dbReference type="OrthoDB" id="445589at2"/>
<evidence type="ECO:0000256" key="9">
    <source>
        <dbReference type="SAM" id="Phobius"/>
    </source>
</evidence>
<dbReference type="AlphaFoldDB" id="A0A4R5CSS3"/>
<keyword evidence="2" id="KW-0813">Transport</keyword>
<comment type="caution">
    <text evidence="10">The sequence shown here is derived from an EMBL/GenBank/DDBJ whole genome shotgun (WGS) entry which is preliminary data.</text>
</comment>
<feature type="transmembrane region" description="Helical" evidence="9">
    <location>
        <begin position="219"/>
        <end position="237"/>
    </location>
</feature>
<dbReference type="EMBL" id="SMFN01000026">
    <property type="protein sequence ID" value="TDE00743.1"/>
    <property type="molecule type" value="Genomic_DNA"/>
</dbReference>
<evidence type="ECO:0000256" key="4">
    <source>
        <dbReference type="ARBA" id="ARBA00022692"/>
    </source>
</evidence>
<evidence type="ECO:0000256" key="8">
    <source>
        <dbReference type="ARBA" id="ARBA00034708"/>
    </source>
</evidence>
<keyword evidence="6" id="KW-0406">Ion transport</keyword>
<dbReference type="InterPro" id="IPR044669">
    <property type="entry name" value="YneE/VCCN1/2-like"/>
</dbReference>
<keyword evidence="7 9" id="KW-0472">Membrane</keyword>
<organism evidence="10 11">
    <name type="scientific">Flavobacterium sandaracinum</name>
    <dbReference type="NCBI Taxonomy" id="2541733"/>
    <lineage>
        <taxon>Bacteria</taxon>
        <taxon>Pseudomonadati</taxon>
        <taxon>Bacteroidota</taxon>
        <taxon>Flavobacteriia</taxon>
        <taxon>Flavobacteriales</taxon>
        <taxon>Flavobacteriaceae</taxon>
        <taxon>Flavobacterium</taxon>
    </lineage>
</organism>
<keyword evidence="3" id="KW-1003">Cell membrane</keyword>
<sequence>MLLNKRISIFTFLKQIKFDITAILIYAIVVGIADQYGFLSKIEIPIAMSAIIGTALSLLLAFRTAQAYERWWEARIIWGAIVNDSRTLIRQVKQFLPEKDTKIVQDFAYRQIIWCYVLGESLRKLSYSKKVYDYVKEHKLSKNNIPNAIINQHSEALSKLEISDFKQIQIDSTLSRLCDSMGKCERIKNTVFPKSYSLLVHFFIYVFATLLPFGLDDKYVLVEIFLTALIPIIFIAIERTAIILQDPFENVTTDIPMTSLAITIEINIKELIGDTDLPIVEKPKSFYIM</sequence>
<proteinExistence type="inferred from homology"/>
<dbReference type="Proteomes" id="UP000294644">
    <property type="component" value="Unassembled WGS sequence"/>
</dbReference>
<keyword evidence="5 9" id="KW-1133">Transmembrane helix</keyword>
<feature type="transmembrane region" description="Helical" evidence="9">
    <location>
        <begin position="44"/>
        <end position="62"/>
    </location>
</feature>
<dbReference type="RefSeq" id="WP_131910601.1">
    <property type="nucleotide sequence ID" value="NZ_SMFN01000026.1"/>
</dbReference>
<reference evidence="10 11" key="1">
    <citation type="submission" date="2019-03" db="EMBL/GenBank/DDBJ databases">
        <title>Flavobacterium LB-D12 sp. nov., isolated from arctic soil.</title>
        <authorList>
            <person name="Chaudhary D.K."/>
        </authorList>
    </citation>
    <scope>NUCLEOTIDE SEQUENCE [LARGE SCALE GENOMIC DNA]</scope>
    <source>
        <strain evidence="10 11">LB-D12</strain>
    </source>
</reference>
<evidence type="ECO:0000256" key="2">
    <source>
        <dbReference type="ARBA" id="ARBA00022448"/>
    </source>
</evidence>
<evidence type="ECO:0000256" key="7">
    <source>
        <dbReference type="ARBA" id="ARBA00023136"/>
    </source>
</evidence>